<dbReference type="InterPro" id="IPR054170">
    <property type="entry name" value="RlmL_1st"/>
</dbReference>
<organism evidence="5 6">
    <name type="scientific">Anaerotignum faecicola</name>
    <dbReference type="NCBI Taxonomy" id="2358141"/>
    <lineage>
        <taxon>Bacteria</taxon>
        <taxon>Bacillati</taxon>
        <taxon>Bacillota</taxon>
        <taxon>Clostridia</taxon>
        <taxon>Lachnospirales</taxon>
        <taxon>Anaerotignaceae</taxon>
        <taxon>Anaerotignum</taxon>
    </lineage>
</organism>
<gene>
    <name evidence="5" type="ORF">KGMB03357_18400</name>
</gene>
<dbReference type="Pfam" id="PF02926">
    <property type="entry name" value="THUMP"/>
    <property type="match status" value="1"/>
</dbReference>
<dbReference type="GO" id="GO:0003723">
    <property type="term" value="F:RNA binding"/>
    <property type="evidence" value="ECO:0007669"/>
    <property type="project" value="UniProtKB-UniRule"/>
</dbReference>
<dbReference type="SUPFAM" id="SSF53335">
    <property type="entry name" value="S-adenosyl-L-methionine-dependent methyltransferases"/>
    <property type="match status" value="1"/>
</dbReference>
<dbReference type="PANTHER" id="PTHR47313:SF1">
    <property type="entry name" value="RIBOSOMAL RNA LARGE SUBUNIT METHYLTRANSFERASE K_L"/>
    <property type="match status" value="1"/>
</dbReference>
<dbReference type="EMBL" id="BHVZ01000010">
    <property type="protein sequence ID" value="GCB30179.1"/>
    <property type="molecule type" value="Genomic_DNA"/>
</dbReference>
<dbReference type="InterPro" id="IPR004114">
    <property type="entry name" value="THUMP_dom"/>
</dbReference>
<dbReference type="InterPro" id="IPR002052">
    <property type="entry name" value="DNA_methylase_N6_adenine_CS"/>
</dbReference>
<dbReference type="GO" id="GO:0070043">
    <property type="term" value="F:rRNA (guanine-N7-)-methyltransferase activity"/>
    <property type="evidence" value="ECO:0007669"/>
    <property type="project" value="TreeGrafter"/>
</dbReference>
<proteinExistence type="predicted"/>
<keyword evidence="6" id="KW-1185">Reference proteome</keyword>
<evidence type="ECO:0000256" key="2">
    <source>
        <dbReference type="ARBA" id="ARBA00022679"/>
    </source>
</evidence>
<sequence length="383" mass="43025">MSINLIATTTFGLEAVVKRECQALGFQNIKTSDGKVEFTGDESDIVKANLWLRCAGRVWVKMGTFTAVTFTELFDRTKALPWGDWIPEDGKFTVVGKSVKSTLFSVSDCQAIVKKAVVEKLKEKYKTDWFDETGASYTIQVGILKDVVTLAIDTSGSGLHMRGYRASALDAPLKESLASAMVQLSYWRKDRILLDPFCGSGTIPIEAAMLARNIAPGLNRKFASEEWERIGKERWKQARKEAYQAIDYDVMPEIYGSDIDPAAIELAKANAELAGVDDCITFEVKPSQEIVLPGKYGVLISNPPYGERIGELKEVENMYRALGATMQTDPTWSTYIITSMEYFESLFGRKADRKRKLFNGRIKTDYYQYEGPRPPKKQKTEEN</sequence>
<dbReference type="CDD" id="cd11715">
    <property type="entry name" value="THUMP_AdoMetMT"/>
    <property type="match status" value="1"/>
</dbReference>
<dbReference type="InterPro" id="IPR053943">
    <property type="entry name" value="RlmKL-like_Mtase_CS"/>
</dbReference>
<name>A0A401LF44_9FIRM</name>
<dbReference type="AlphaFoldDB" id="A0A401LF44"/>
<keyword evidence="1 5" id="KW-0489">Methyltransferase</keyword>
<dbReference type="SMART" id="SM00981">
    <property type="entry name" value="THUMP"/>
    <property type="match status" value="1"/>
</dbReference>
<keyword evidence="2 5" id="KW-0808">Transferase</keyword>
<evidence type="ECO:0000313" key="6">
    <source>
        <dbReference type="Proteomes" id="UP000287361"/>
    </source>
</evidence>
<dbReference type="InterPro" id="IPR000241">
    <property type="entry name" value="RlmKL-like_Mtase"/>
</dbReference>
<dbReference type="Pfam" id="PF01170">
    <property type="entry name" value="UPF0020"/>
    <property type="match status" value="1"/>
</dbReference>
<dbReference type="Pfam" id="PF22020">
    <property type="entry name" value="RlmL_1st"/>
    <property type="match status" value="1"/>
</dbReference>
<accession>A0A401LF44</accession>
<dbReference type="GO" id="GO:0008990">
    <property type="term" value="F:rRNA (guanine-N2-)-methyltransferase activity"/>
    <property type="evidence" value="ECO:0007669"/>
    <property type="project" value="TreeGrafter"/>
</dbReference>
<dbReference type="Gene3D" id="3.40.50.150">
    <property type="entry name" value="Vaccinia Virus protein VP39"/>
    <property type="match status" value="1"/>
</dbReference>
<evidence type="ECO:0000259" key="4">
    <source>
        <dbReference type="PROSITE" id="PS51165"/>
    </source>
</evidence>
<dbReference type="PANTHER" id="PTHR47313">
    <property type="entry name" value="RIBOSOMAL RNA LARGE SUBUNIT METHYLTRANSFERASE K/L"/>
    <property type="match status" value="1"/>
</dbReference>
<dbReference type="OrthoDB" id="9809404at2"/>
<dbReference type="PROSITE" id="PS01261">
    <property type="entry name" value="UPF0020"/>
    <property type="match status" value="1"/>
</dbReference>
<evidence type="ECO:0000256" key="3">
    <source>
        <dbReference type="PROSITE-ProRule" id="PRU00529"/>
    </source>
</evidence>
<reference evidence="5 6" key="1">
    <citation type="submission" date="2018-10" db="EMBL/GenBank/DDBJ databases">
        <title>Draft Genome Sequence of Anaerotignum sp. KCTC 15736.</title>
        <authorList>
            <person name="Choi S.H."/>
            <person name="Kim J.S."/>
            <person name="Kang S.W."/>
            <person name="Lee J.S."/>
            <person name="Park S.H."/>
        </authorList>
    </citation>
    <scope>NUCLEOTIDE SEQUENCE [LARGE SCALE GENOMIC DNA]</scope>
    <source>
        <strain evidence="5 6">KCTC 15736</strain>
    </source>
</reference>
<protein>
    <submittedName>
        <fullName evidence="5">RNA methyltransferase</fullName>
    </submittedName>
</protein>
<dbReference type="PROSITE" id="PS51165">
    <property type="entry name" value="THUMP"/>
    <property type="match status" value="1"/>
</dbReference>
<dbReference type="PROSITE" id="PS00092">
    <property type="entry name" value="N6_MTASE"/>
    <property type="match status" value="1"/>
</dbReference>
<dbReference type="Gene3D" id="3.30.2130.30">
    <property type="match status" value="1"/>
</dbReference>
<comment type="caution">
    <text evidence="5">The sequence shown here is derived from an EMBL/GenBank/DDBJ whole genome shotgun (WGS) entry which is preliminary data.</text>
</comment>
<evidence type="ECO:0000313" key="5">
    <source>
        <dbReference type="EMBL" id="GCB30179.1"/>
    </source>
</evidence>
<dbReference type="Proteomes" id="UP000287361">
    <property type="component" value="Unassembled WGS sequence"/>
</dbReference>
<evidence type="ECO:0000256" key="1">
    <source>
        <dbReference type="ARBA" id="ARBA00022603"/>
    </source>
</evidence>
<feature type="domain" description="THUMP" evidence="4">
    <location>
        <begin position="44"/>
        <end position="154"/>
    </location>
</feature>
<dbReference type="InterPro" id="IPR029063">
    <property type="entry name" value="SAM-dependent_MTases_sf"/>
</dbReference>
<dbReference type="CDD" id="cd02440">
    <property type="entry name" value="AdoMet_MTases"/>
    <property type="match status" value="1"/>
</dbReference>
<keyword evidence="3" id="KW-0694">RNA-binding</keyword>